<sequence length="172" mass="19122">MKVSGNPTLSSLFRLHTPPSNPPFSHTSLHPIRLSCSFRPTKPPKPPSLSASTSPPARDRKIQGQCWAPSLQLTSSGSPKIFALATSRTRRSSPTKSLTTPFTRTGSRKQTQPLTSFRPPSYGGSKPIKNPNFLKSISPFHRYIHSAQAQAVDFEDSEQEEERVQRERAEVR</sequence>
<reference evidence="2 3" key="1">
    <citation type="submission" date="2018-10" db="EMBL/GenBank/DDBJ databases">
        <title>A high-quality apple genome assembly.</title>
        <authorList>
            <person name="Hu J."/>
        </authorList>
    </citation>
    <scope>NUCLEOTIDE SEQUENCE [LARGE SCALE GENOMIC DNA]</scope>
    <source>
        <strain evidence="3">cv. HFTH1</strain>
        <tissue evidence="2">Young leaf</tissue>
    </source>
</reference>
<keyword evidence="3" id="KW-1185">Reference proteome</keyword>
<evidence type="ECO:0000313" key="3">
    <source>
        <dbReference type="Proteomes" id="UP000290289"/>
    </source>
</evidence>
<evidence type="ECO:0000256" key="1">
    <source>
        <dbReference type="SAM" id="MobiDB-lite"/>
    </source>
</evidence>
<proteinExistence type="predicted"/>
<dbReference type="AlphaFoldDB" id="A0A498J354"/>
<protein>
    <submittedName>
        <fullName evidence="2">Uncharacterized protein</fullName>
    </submittedName>
</protein>
<feature type="compositionally biased region" description="Basic and acidic residues" evidence="1">
    <location>
        <begin position="162"/>
        <end position="172"/>
    </location>
</feature>
<feature type="region of interest" description="Disordered" evidence="1">
    <location>
        <begin position="84"/>
        <end position="130"/>
    </location>
</feature>
<feature type="region of interest" description="Disordered" evidence="1">
    <location>
        <begin position="151"/>
        <end position="172"/>
    </location>
</feature>
<comment type="caution">
    <text evidence="2">The sequence shown here is derived from an EMBL/GenBank/DDBJ whole genome shotgun (WGS) entry which is preliminary data.</text>
</comment>
<dbReference type="EMBL" id="RDQH01000335">
    <property type="protein sequence ID" value="RXH88744.1"/>
    <property type="molecule type" value="Genomic_DNA"/>
</dbReference>
<dbReference type="Proteomes" id="UP000290289">
    <property type="component" value="Chromosome 9"/>
</dbReference>
<evidence type="ECO:0000313" key="2">
    <source>
        <dbReference type="EMBL" id="RXH88744.1"/>
    </source>
</evidence>
<accession>A0A498J354</accession>
<organism evidence="2 3">
    <name type="scientific">Malus domestica</name>
    <name type="common">Apple</name>
    <name type="synonym">Pyrus malus</name>
    <dbReference type="NCBI Taxonomy" id="3750"/>
    <lineage>
        <taxon>Eukaryota</taxon>
        <taxon>Viridiplantae</taxon>
        <taxon>Streptophyta</taxon>
        <taxon>Embryophyta</taxon>
        <taxon>Tracheophyta</taxon>
        <taxon>Spermatophyta</taxon>
        <taxon>Magnoliopsida</taxon>
        <taxon>eudicotyledons</taxon>
        <taxon>Gunneridae</taxon>
        <taxon>Pentapetalae</taxon>
        <taxon>rosids</taxon>
        <taxon>fabids</taxon>
        <taxon>Rosales</taxon>
        <taxon>Rosaceae</taxon>
        <taxon>Amygdaloideae</taxon>
        <taxon>Maleae</taxon>
        <taxon>Malus</taxon>
    </lineage>
</organism>
<gene>
    <name evidence="2" type="ORF">DVH24_000343</name>
</gene>
<name>A0A498J354_MALDO</name>
<feature type="compositionally biased region" description="Polar residues" evidence="1">
    <location>
        <begin position="1"/>
        <end position="11"/>
    </location>
</feature>
<feature type="compositionally biased region" description="Polar residues" evidence="1">
    <location>
        <begin position="101"/>
        <end position="115"/>
    </location>
</feature>
<feature type="region of interest" description="Disordered" evidence="1">
    <location>
        <begin position="1"/>
        <end position="71"/>
    </location>
</feature>